<name>A0AAD8JFW5_9APIA</name>
<organism evidence="1 2">
    <name type="scientific">Heracleum sosnowskyi</name>
    <dbReference type="NCBI Taxonomy" id="360622"/>
    <lineage>
        <taxon>Eukaryota</taxon>
        <taxon>Viridiplantae</taxon>
        <taxon>Streptophyta</taxon>
        <taxon>Embryophyta</taxon>
        <taxon>Tracheophyta</taxon>
        <taxon>Spermatophyta</taxon>
        <taxon>Magnoliopsida</taxon>
        <taxon>eudicotyledons</taxon>
        <taxon>Gunneridae</taxon>
        <taxon>Pentapetalae</taxon>
        <taxon>asterids</taxon>
        <taxon>campanulids</taxon>
        <taxon>Apiales</taxon>
        <taxon>Apiaceae</taxon>
        <taxon>Apioideae</taxon>
        <taxon>apioid superclade</taxon>
        <taxon>Tordylieae</taxon>
        <taxon>Tordyliinae</taxon>
        <taxon>Heracleum</taxon>
    </lineage>
</organism>
<proteinExistence type="predicted"/>
<protein>
    <recommendedName>
        <fullName evidence="3">Protein kinase domain-containing protein</fullName>
    </recommendedName>
</protein>
<dbReference type="PANTHER" id="PTHR21004">
    <property type="entry name" value="SERINE PROTEASE-RELATED"/>
    <property type="match status" value="1"/>
</dbReference>
<dbReference type="InterPro" id="IPR011009">
    <property type="entry name" value="Kinase-like_dom_sf"/>
</dbReference>
<evidence type="ECO:0000313" key="2">
    <source>
        <dbReference type="Proteomes" id="UP001237642"/>
    </source>
</evidence>
<dbReference type="EMBL" id="JAUIZM010000001">
    <property type="protein sequence ID" value="KAK1401861.1"/>
    <property type="molecule type" value="Genomic_DNA"/>
</dbReference>
<dbReference type="PANTHER" id="PTHR21004:SF0">
    <property type="entry name" value="PEROXISOMAL LEADER PEPTIDE-PROCESSING PROTEASE"/>
    <property type="match status" value="1"/>
</dbReference>
<dbReference type="Proteomes" id="UP001237642">
    <property type="component" value="Unassembled WGS sequence"/>
</dbReference>
<reference evidence="1" key="1">
    <citation type="submission" date="2023-02" db="EMBL/GenBank/DDBJ databases">
        <title>Genome of toxic invasive species Heracleum sosnowskyi carries increased number of genes despite the absence of recent whole-genome duplications.</title>
        <authorList>
            <person name="Schelkunov M."/>
            <person name="Shtratnikova V."/>
            <person name="Makarenko M."/>
            <person name="Klepikova A."/>
            <person name="Omelchenko D."/>
            <person name="Novikova G."/>
            <person name="Obukhova E."/>
            <person name="Bogdanov V."/>
            <person name="Penin A."/>
            <person name="Logacheva M."/>
        </authorList>
    </citation>
    <scope>NUCLEOTIDE SEQUENCE</scope>
    <source>
        <strain evidence="1">Hsosn_3</strain>
        <tissue evidence="1">Leaf</tissue>
    </source>
</reference>
<accession>A0AAD8JFW5</accession>
<dbReference type="Gene3D" id="1.10.510.10">
    <property type="entry name" value="Transferase(Phosphotransferase) domain 1"/>
    <property type="match status" value="1"/>
</dbReference>
<reference evidence="1" key="2">
    <citation type="submission" date="2023-05" db="EMBL/GenBank/DDBJ databases">
        <authorList>
            <person name="Schelkunov M.I."/>
        </authorList>
    </citation>
    <scope>NUCLEOTIDE SEQUENCE</scope>
    <source>
        <strain evidence="1">Hsosn_3</strain>
        <tissue evidence="1">Leaf</tissue>
    </source>
</reference>
<sequence>MVRVQGPDPKGLKMRRHAFHHYNSGKTTLSASGMLVPSSLFDPAIVKQILGDIDASLTGSAFVLTVAYVIEPFLSNRDNLAHVLTVAYVWIELFTGVVPYTDLRAEAHAHTVLEMNYTEQQLTAAVASEGLRPVLAGHESGVPQRILSMIERCWDTNPHNRPSFDEIVIVLDSILGKNGSKVLEEEKIPPVISLISLAPKTTILRPYQESVNYFSQGERFSRSASAALDSCEGNWLDSSKNSMSYHPILS</sequence>
<evidence type="ECO:0000313" key="1">
    <source>
        <dbReference type="EMBL" id="KAK1401861.1"/>
    </source>
</evidence>
<dbReference type="AlphaFoldDB" id="A0AAD8JFW5"/>
<evidence type="ECO:0008006" key="3">
    <source>
        <dbReference type="Google" id="ProtNLM"/>
    </source>
</evidence>
<dbReference type="InterPro" id="IPR039245">
    <property type="entry name" value="TYSND1/DEG15"/>
</dbReference>
<keyword evidence="2" id="KW-1185">Reference proteome</keyword>
<dbReference type="GO" id="GO:0016485">
    <property type="term" value="P:protein processing"/>
    <property type="evidence" value="ECO:0007669"/>
    <property type="project" value="InterPro"/>
</dbReference>
<dbReference type="GO" id="GO:0005777">
    <property type="term" value="C:peroxisome"/>
    <property type="evidence" value="ECO:0007669"/>
    <property type="project" value="InterPro"/>
</dbReference>
<dbReference type="GO" id="GO:0004252">
    <property type="term" value="F:serine-type endopeptidase activity"/>
    <property type="evidence" value="ECO:0007669"/>
    <property type="project" value="InterPro"/>
</dbReference>
<dbReference type="SUPFAM" id="SSF56112">
    <property type="entry name" value="Protein kinase-like (PK-like)"/>
    <property type="match status" value="1"/>
</dbReference>
<comment type="caution">
    <text evidence="1">The sequence shown here is derived from an EMBL/GenBank/DDBJ whole genome shotgun (WGS) entry which is preliminary data.</text>
</comment>
<gene>
    <name evidence="1" type="ORF">POM88_001466</name>
</gene>